<gene>
    <name evidence="3" type="ORF">OM960_13535</name>
</gene>
<proteinExistence type="predicted"/>
<accession>A0ABT3J4J8</accession>
<keyword evidence="2" id="KW-0732">Signal</keyword>
<reference evidence="3 4" key="1">
    <citation type="submission" date="2022-10" db="EMBL/GenBank/DDBJ databases">
        <title>Defluviimonas sp. CAU 1641 isolated from mud.</title>
        <authorList>
            <person name="Kim W."/>
        </authorList>
    </citation>
    <scope>NUCLEOTIDE SEQUENCE [LARGE SCALE GENOMIC DNA]</scope>
    <source>
        <strain evidence="3 4">CAU 1641</strain>
    </source>
</reference>
<sequence length="123" mass="12435">MKHWKNSAAVLVASAVTLASPAMAQNIGQIADGLTTQVSSIGILIEVVSYVLGVALGIAGLMKFRAHSQNPNDPSNKMSTAFMLMFVGAALVAIPAVLGSGISTIFGSGADTTNGNNGFGLSL</sequence>
<name>A0ABT3J4J8_9RHOB</name>
<feature type="transmembrane region" description="Helical" evidence="1">
    <location>
        <begin position="40"/>
        <end position="61"/>
    </location>
</feature>
<evidence type="ECO:0000313" key="4">
    <source>
        <dbReference type="Proteomes" id="UP001207582"/>
    </source>
</evidence>
<dbReference type="RefSeq" id="WP_264772343.1">
    <property type="nucleotide sequence ID" value="NZ_JAPDOG010000011.1"/>
</dbReference>
<keyword evidence="4" id="KW-1185">Reference proteome</keyword>
<evidence type="ECO:0008006" key="5">
    <source>
        <dbReference type="Google" id="ProtNLM"/>
    </source>
</evidence>
<protein>
    <recommendedName>
        <fullName evidence="5">TrbC/VIRB2 family protein</fullName>
    </recommendedName>
</protein>
<evidence type="ECO:0000313" key="3">
    <source>
        <dbReference type="EMBL" id="MCW3782609.1"/>
    </source>
</evidence>
<feature type="chain" id="PRO_5046940363" description="TrbC/VIRB2 family protein" evidence="2">
    <location>
        <begin position="25"/>
        <end position="123"/>
    </location>
</feature>
<dbReference type="EMBL" id="JAPDOG010000011">
    <property type="protein sequence ID" value="MCW3782609.1"/>
    <property type="molecule type" value="Genomic_DNA"/>
</dbReference>
<evidence type="ECO:0000256" key="2">
    <source>
        <dbReference type="SAM" id="SignalP"/>
    </source>
</evidence>
<evidence type="ECO:0000256" key="1">
    <source>
        <dbReference type="SAM" id="Phobius"/>
    </source>
</evidence>
<keyword evidence="1" id="KW-0812">Transmembrane</keyword>
<feature type="transmembrane region" description="Helical" evidence="1">
    <location>
        <begin position="82"/>
        <end position="106"/>
    </location>
</feature>
<dbReference type="Proteomes" id="UP001207582">
    <property type="component" value="Unassembled WGS sequence"/>
</dbReference>
<keyword evidence="1" id="KW-1133">Transmembrane helix</keyword>
<comment type="caution">
    <text evidence="3">The sequence shown here is derived from an EMBL/GenBank/DDBJ whole genome shotgun (WGS) entry which is preliminary data.</text>
</comment>
<feature type="signal peptide" evidence="2">
    <location>
        <begin position="1"/>
        <end position="24"/>
    </location>
</feature>
<keyword evidence="1" id="KW-0472">Membrane</keyword>
<organism evidence="3 4">
    <name type="scientific">Defluviimonas salinarum</name>
    <dbReference type="NCBI Taxonomy" id="2992147"/>
    <lineage>
        <taxon>Bacteria</taxon>
        <taxon>Pseudomonadati</taxon>
        <taxon>Pseudomonadota</taxon>
        <taxon>Alphaproteobacteria</taxon>
        <taxon>Rhodobacterales</taxon>
        <taxon>Paracoccaceae</taxon>
        <taxon>Albidovulum</taxon>
    </lineage>
</organism>